<evidence type="ECO:0000313" key="2">
    <source>
        <dbReference type="Proteomes" id="UP000024376"/>
    </source>
</evidence>
<protein>
    <submittedName>
        <fullName evidence="1">Uncharacterized protein</fullName>
    </submittedName>
</protein>
<sequence length="109" mass="11955">MCNVTFFQHKSCKHIWAIISTPCGPFMNFHTCPSFCDAPAGGSVIKATPGFYRTASRACPRCDLGGVYDRGAVRMVERMGWGLHWGLDPEGGDWAVEVRMGEARGCVIL</sequence>
<dbReference type="OrthoDB" id="406152at2759"/>
<dbReference type="HOGENOM" id="CLU_140461_0_0_1"/>
<dbReference type="Proteomes" id="UP000024376">
    <property type="component" value="Unassembled WGS sequence"/>
</dbReference>
<proteinExistence type="predicted"/>
<name>A0A024RXM3_HYPJR</name>
<reference evidence="2" key="1">
    <citation type="journal article" date="2013" name="Ind. Biotechnol.">
        <title>Comparative genomics analysis of Trichoderma reesei strains.</title>
        <authorList>
            <person name="Koike H."/>
            <person name="Aerts A."/>
            <person name="LaButti K."/>
            <person name="Grigoriev I.V."/>
            <person name="Baker S.E."/>
        </authorList>
    </citation>
    <scope>NUCLEOTIDE SEQUENCE [LARGE SCALE GENOMIC DNA]</scope>
    <source>
        <strain evidence="2">ATCC 56765 / BCRC 32924 / NRRL 11460 / Rut C-30</strain>
    </source>
</reference>
<dbReference type="EMBL" id="KI911191">
    <property type="protein sequence ID" value="ETR96721.1"/>
    <property type="molecule type" value="Genomic_DNA"/>
</dbReference>
<dbReference type="AlphaFoldDB" id="A0A024RXM3"/>
<gene>
    <name evidence="1" type="ORF">M419DRAFT_93485</name>
</gene>
<evidence type="ECO:0000313" key="1">
    <source>
        <dbReference type="EMBL" id="ETR96721.1"/>
    </source>
</evidence>
<organism evidence="1 2">
    <name type="scientific">Hypocrea jecorina (strain ATCC 56765 / BCRC 32924 / NRRL 11460 / Rut C-30)</name>
    <name type="common">Trichoderma reesei</name>
    <dbReference type="NCBI Taxonomy" id="1344414"/>
    <lineage>
        <taxon>Eukaryota</taxon>
        <taxon>Fungi</taxon>
        <taxon>Dikarya</taxon>
        <taxon>Ascomycota</taxon>
        <taxon>Pezizomycotina</taxon>
        <taxon>Sordariomycetes</taxon>
        <taxon>Hypocreomycetidae</taxon>
        <taxon>Hypocreales</taxon>
        <taxon>Hypocreaceae</taxon>
        <taxon>Trichoderma</taxon>
    </lineage>
</organism>
<accession>A0A024RXM3</accession>
<dbReference type="KEGG" id="trr:M419DRAFT_93485"/>